<reference evidence="1 2" key="1">
    <citation type="submission" date="2014-04" db="EMBL/GenBank/DDBJ databases">
        <authorList>
            <consortium name="DOE Joint Genome Institute"/>
            <person name="Kuo A."/>
            <person name="Kohler A."/>
            <person name="Nagy L.G."/>
            <person name="Floudas D."/>
            <person name="Copeland A."/>
            <person name="Barry K.W."/>
            <person name="Cichocki N."/>
            <person name="Veneault-Fourrey C."/>
            <person name="LaButti K."/>
            <person name="Lindquist E.A."/>
            <person name="Lipzen A."/>
            <person name="Lundell T."/>
            <person name="Morin E."/>
            <person name="Murat C."/>
            <person name="Sun H."/>
            <person name="Tunlid A."/>
            <person name="Henrissat B."/>
            <person name="Grigoriev I.V."/>
            <person name="Hibbett D.S."/>
            <person name="Martin F."/>
            <person name="Nordberg H.P."/>
            <person name="Cantor M.N."/>
            <person name="Hua S.X."/>
        </authorList>
    </citation>
    <scope>NUCLEOTIDE SEQUENCE [LARGE SCALE GENOMIC DNA]</scope>
    <source>
        <strain evidence="1 2">LaAM-08-1</strain>
    </source>
</reference>
<dbReference type="HOGENOM" id="CLU_2558628_0_0_1"/>
<accession>A0A0C9XFR1</accession>
<name>A0A0C9XFR1_9AGAR</name>
<gene>
    <name evidence="1" type="ORF">K443DRAFT_683384</name>
</gene>
<reference evidence="2" key="2">
    <citation type="submission" date="2015-01" db="EMBL/GenBank/DDBJ databases">
        <title>Evolutionary Origins and Diversification of the Mycorrhizal Mutualists.</title>
        <authorList>
            <consortium name="DOE Joint Genome Institute"/>
            <consortium name="Mycorrhizal Genomics Consortium"/>
            <person name="Kohler A."/>
            <person name="Kuo A."/>
            <person name="Nagy L.G."/>
            <person name="Floudas D."/>
            <person name="Copeland A."/>
            <person name="Barry K.W."/>
            <person name="Cichocki N."/>
            <person name="Veneault-Fourrey C."/>
            <person name="LaButti K."/>
            <person name="Lindquist E.A."/>
            <person name="Lipzen A."/>
            <person name="Lundell T."/>
            <person name="Morin E."/>
            <person name="Murat C."/>
            <person name="Riley R."/>
            <person name="Ohm R."/>
            <person name="Sun H."/>
            <person name="Tunlid A."/>
            <person name="Henrissat B."/>
            <person name="Grigoriev I.V."/>
            <person name="Hibbett D.S."/>
            <person name="Martin F."/>
        </authorList>
    </citation>
    <scope>NUCLEOTIDE SEQUENCE [LARGE SCALE GENOMIC DNA]</scope>
    <source>
        <strain evidence="2">LaAM-08-1</strain>
    </source>
</reference>
<evidence type="ECO:0000313" key="2">
    <source>
        <dbReference type="Proteomes" id="UP000054477"/>
    </source>
</evidence>
<proteinExistence type="predicted"/>
<dbReference type="EMBL" id="KN838773">
    <property type="protein sequence ID" value="KIJ94957.1"/>
    <property type="molecule type" value="Genomic_DNA"/>
</dbReference>
<organism evidence="1 2">
    <name type="scientific">Laccaria amethystina LaAM-08-1</name>
    <dbReference type="NCBI Taxonomy" id="1095629"/>
    <lineage>
        <taxon>Eukaryota</taxon>
        <taxon>Fungi</taxon>
        <taxon>Dikarya</taxon>
        <taxon>Basidiomycota</taxon>
        <taxon>Agaricomycotina</taxon>
        <taxon>Agaricomycetes</taxon>
        <taxon>Agaricomycetidae</taxon>
        <taxon>Agaricales</taxon>
        <taxon>Agaricineae</taxon>
        <taxon>Hydnangiaceae</taxon>
        <taxon>Laccaria</taxon>
    </lineage>
</organism>
<keyword evidence="2" id="KW-1185">Reference proteome</keyword>
<protein>
    <submittedName>
        <fullName evidence="1">Uncharacterized protein</fullName>
    </submittedName>
</protein>
<sequence>MRGLPAATGQGVMLDPRAWCRHYLLVKPVHEGVQVDGLSGSWWTLQRRGDHRRAGVCTGVVEPESELRRRTVSQAKDRIDAR</sequence>
<dbReference type="Proteomes" id="UP000054477">
    <property type="component" value="Unassembled WGS sequence"/>
</dbReference>
<evidence type="ECO:0000313" key="1">
    <source>
        <dbReference type="EMBL" id="KIJ94957.1"/>
    </source>
</evidence>
<dbReference type="AlphaFoldDB" id="A0A0C9XFR1"/>